<dbReference type="OrthoDB" id="8387530at2"/>
<organism evidence="1 2">
    <name type="scientific">Rhodopila globiformis</name>
    <name type="common">Rhodopseudomonas globiformis</name>
    <dbReference type="NCBI Taxonomy" id="1071"/>
    <lineage>
        <taxon>Bacteria</taxon>
        <taxon>Pseudomonadati</taxon>
        <taxon>Pseudomonadota</taxon>
        <taxon>Alphaproteobacteria</taxon>
        <taxon>Acetobacterales</taxon>
        <taxon>Acetobacteraceae</taxon>
        <taxon>Rhodopila</taxon>
    </lineage>
</organism>
<comment type="caution">
    <text evidence="1">The sequence shown here is derived from an EMBL/GenBank/DDBJ whole genome shotgun (WGS) entry which is preliminary data.</text>
</comment>
<name>A0A2S6NI20_RHOGL</name>
<dbReference type="Proteomes" id="UP000239724">
    <property type="component" value="Unassembled WGS sequence"/>
</dbReference>
<evidence type="ECO:0000313" key="2">
    <source>
        <dbReference type="Proteomes" id="UP000239724"/>
    </source>
</evidence>
<reference evidence="1 2" key="1">
    <citation type="journal article" date="2018" name="Arch. Microbiol.">
        <title>New insights into the metabolic potential of the phototrophic purple bacterium Rhodopila globiformis DSM 161(T) from its draft genome sequence and evidence for a vanadium-dependent nitrogenase.</title>
        <authorList>
            <person name="Imhoff J.F."/>
            <person name="Rahn T."/>
            <person name="Kunzel S."/>
            <person name="Neulinger S.C."/>
        </authorList>
    </citation>
    <scope>NUCLEOTIDE SEQUENCE [LARGE SCALE GENOMIC DNA]</scope>
    <source>
        <strain evidence="1 2">DSM 161</strain>
    </source>
</reference>
<evidence type="ECO:0000313" key="1">
    <source>
        <dbReference type="EMBL" id="PPQ34243.1"/>
    </source>
</evidence>
<sequence length="81" mass="9346">MNREMLRQRLAQAGEHIVLGEHHIVRQQEIVAELERDGHDTAQARRILAIFKETQVVHIAVRDQLRRELDALDAADPPPPR</sequence>
<dbReference type="AlphaFoldDB" id="A0A2S6NI20"/>
<accession>A0A2S6NI20</accession>
<keyword evidence="2" id="KW-1185">Reference proteome</keyword>
<dbReference type="RefSeq" id="WP_104519068.1">
    <property type="nucleotide sequence ID" value="NZ_NHRY01000124.1"/>
</dbReference>
<gene>
    <name evidence="1" type="ORF">CCS01_11870</name>
</gene>
<dbReference type="EMBL" id="NHRY01000124">
    <property type="protein sequence ID" value="PPQ34243.1"/>
    <property type="molecule type" value="Genomic_DNA"/>
</dbReference>
<protein>
    <submittedName>
        <fullName evidence="1">Uncharacterized protein</fullName>
    </submittedName>
</protein>
<proteinExistence type="predicted"/>